<dbReference type="EMBL" id="NMUJ01000018">
    <property type="protein sequence ID" value="OYV03165.1"/>
    <property type="molecule type" value="Genomic_DNA"/>
</dbReference>
<accession>A0A257LU23</accession>
<dbReference type="Proteomes" id="UP000216312">
    <property type="component" value="Unassembled WGS sequence"/>
</dbReference>
<dbReference type="AlphaFoldDB" id="A0A257LU23"/>
<organism evidence="1 2">
    <name type="scientific">candidate division WOR-3 bacterium 4484_18</name>
    <dbReference type="NCBI Taxonomy" id="2020626"/>
    <lineage>
        <taxon>Bacteria</taxon>
        <taxon>Bacteria division WOR-3</taxon>
    </lineage>
</organism>
<protein>
    <submittedName>
        <fullName evidence="1">Uncharacterized protein</fullName>
    </submittedName>
</protein>
<proteinExistence type="predicted"/>
<name>A0A257LU23_UNCW3</name>
<gene>
    <name evidence="1" type="ORF">CGW93_02100</name>
</gene>
<evidence type="ECO:0000313" key="2">
    <source>
        <dbReference type="Proteomes" id="UP000216312"/>
    </source>
</evidence>
<comment type="caution">
    <text evidence="1">The sequence shown here is derived from an EMBL/GenBank/DDBJ whole genome shotgun (WGS) entry which is preliminary data.</text>
</comment>
<sequence length="551" mass="63487">MIQVVTGTSINVESYGNRFWLGYGAHYLDMLRKGWDIVEIWTHACALFHQYDKGPYREVYTWKIAELPYGPLILFIWGCHAGDFTETGNEYYLPAAYMFGNPMTVAVLAATRSVGTDEHDLMYRGMAKGYTFGQSYWAYKVEVVNPKALHHRWTDITIPTLIWGLSMFGDPFVTLERPWGRGRVVEGGWDNGVQATVYFIDVTTNHPVAAICGPETSWTEHVEIAERLPPLLIRVPHKVEITSQGYRLISLPIYPEPAQLDTYNLRLYKWEADGFKPTDRVEPGRGYLIKDTVDVVIKGHTVRDVPYTVNLVNGWNLIGNPYEWPVDWQTVKVIWRVWGQPLRYATLQEAKDMGWIEPILWEFYNGAYHIRTIMQPYIAYWVKAYAVGYYAYGFPLLRIYPKHATGKDRFEVSPALQFYVRVGDMVDSALYMVVDGESYPKPPEPDTSIDYVYMFVPILDVGFVSDKYAIVNVETVPVVYPLYVNVNTGDSVVTLTWQSHGFPYRVVIRDGNSYIDTEVRDEYRFGVAKPAKRGYKRLELMIYEKGGKWKP</sequence>
<evidence type="ECO:0000313" key="1">
    <source>
        <dbReference type="EMBL" id="OYV03165.1"/>
    </source>
</evidence>
<reference evidence="2" key="1">
    <citation type="submission" date="2017-07" db="EMBL/GenBank/DDBJ databases">
        <title>Novel pathways for hydrocarbon cycling and metabolic interdependencies in hydrothermal sediment communities.</title>
        <authorList>
            <person name="Dombrowski N."/>
            <person name="Seitz K."/>
            <person name="Teske A."/>
            <person name="Baker B."/>
        </authorList>
    </citation>
    <scope>NUCLEOTIDE SEQUENCE [LARGE SCALE GENOMIC DNA]</scope>
</reference>